<keyword evidence="1" id="KW-0472">Membrane</keyword>
<keyword evidence="1" id="KW-0812">Transmembrane</keyword>
<dbReference type="RefSeq" id="WP_007415245.1">
    <property type="nucleotide sequence ID" value="NZ_ABOX02000014.1"/>
</dbReference>
<evidence type="ECO:0000256" key="1">
    <source>
        <dbReference type="SAM" id="Phobius"/>
    </source>
</evidence>
<name>B9XHF1_PEDPL</name>
<feature type="transmembrane region" description="Helical" evidence="1">
    <location>
        <begin position="153"/>
        <end position="170"/>
    </location>
</feature>
<evidence type="ECO:0000313" key="2">
    <source>
        <dbReference type="EMBL" id="EEF60786.1"/>
    </source>
</evidence>
<keyword evidence="1" id="KW-1133">Transmembrane helix</keyword>
<dbReference type="EMBL" id="ABOX02000014">
    <property type="protein sequence ID" value="EEF60786.1"/>
    <property type="molecule type" value="Genomic_DNA"/>
</dbReference>
<dbReference type="Proteomes" id="UP000003688">
    <property type="component" value="Unassembled WGS sequence"/>
</dbReference>
<accession>B9XHF1</accession>
<keyword evidence="3" id="KW-1185">Reference proteome</keyword>
<reference evidence="2 3" key="1">
    <citation type="journal article" date="2011" name="J. Bacteriol.">
        <title>Genome sequence of 'Pedosphaera parvula' Ellin514, an aerobic Verrucomicrobial isolate from pasture soil.</title>
        <authorList>
            <person name="Kant R."/>
            <person name="van Passel M.W."/>
            <person name="Sangwan P."/>
            <person name="Palva A."/>
            <person name="Lucas S."/>
            <person name="Copeland A."/>
            <person name="Lapidus A."/>
            <person name="Glavina Del Rio T."/>
            <person name="Dalin E."/>
            <person name="Tice H."/>
            <person name="Bruce D."/>
            <person name="Goodwin L."/>
            <person name="Pitluck S."/>
            <person name="Chertkov O."/>
            <person name="Larimer F.W."/>
            <person name="Land M.L."/>
            <person name="Hauser L."/>
            <person name="Brettin T.S."/>
            <person name="Detter J.C."/>
            <person name="Han S."/>
            <person name="de Vos W.M."/>
            <person name="Janssen P.H."/>
            <person name="Smidt H."/>
        </authorList>
    </citation>
    <scope>NUCLEOTIDE SEQUENCE [LARGE SCALE GENOMIC DNA]</scope>
    <source>
        <strain evidence="2 3">Ellin514</strain>
    </source>
</reference>
<proteinExistence type="predicted"/>
<protein>
    <submittedName>
        <fullName evidence="2">Uncharacterized protein</fullName>
    </submittedName>
</protein>
<evidence type="ECO:0000313" key="3">
    <source>
        <dbReference type="Proteomes" id="UP000003688"/>
    </source>
</evidence>
<dbReference type="STRING" id="320771.Cflav_PD3644"/>
<sequence>MAKAPTAAAKPATVNNLRPFRRSELSLFSTNLQLFYNFGWQGRLLGCHEMENELTPEQKFNAESPETMVPRALLQGRNHEAVIADLMRLDWSPKAARKFVERVDADIKRYQASPESRAALIKECLQEMIGGLIIVFLGVLITILGFFMFAEGYVWIILWGVIIYGLITTHRGHARWRLYRKDILPLAPNK</sequence>
<gene>
    <name evidence="2" type="ORF">Cflav_PD3644</name>
</gene>
<feature type="transmembrane region" description="Helical" evidence="1">
    <location>
        <begin position="129"/>
        <end position="147"/>
    </location>
</feature>
<comment type="caution">
    <text evidence="2">The sequence shown here is derived from an EMBL/GenBank/DDBJ whole genome shotgun (WGS) entry which is preliminary data.</text>
</comment>
<organism evidence="2 3">
    <name type="scientific">Pedosphaera parvula (strain Ellin514)</name>
    <dbReference type="NCBI Taxonomy" id="320771"/>
    <lineage>
        <taxon>Bacteria</taxon>
        <taxon>Pseudomonadati</taxon>
        <taxon>Verrucomicrobiota</taxon>
        <taxon>Pedosphaerae</taxon>
        <taxon>Pedosphaerales</taxon>
        <taxon>Pedosphaeraceae</taxon>
        <taxon>Pedosphaera</taxon>
    </lineage>
</organism>
<dbReference type="AlphaFoldDB" id="B9XHF1"/>